<dbReference type="Proteomes" id="UP000178379">
    <property type="component" value="Unassembled WGS sequence"/>
</dbReference>
<proteinExistence type="predicted"/>
<evidence type="ECO:0000256" key="1">
    <source>
        <dbReference type="SAM" id="Phobius"/>
    </source>
</evidence>
<name>A0A1F6T873_9PROT</name>
<keyword evidence="1" id="KW-1133">Transmembrane helix</keyword>
<evidence type="ECO:0000313" key="3">
    <source>
        <dbReference type="Proteomes" id="UP000178379"/>
    </source>
</evidence>
<gene>
    <name evidence="2" type="ORF">A2140_09190</name>
</gene>
<keyword evidence="1" id="KW-0812">Transmembrane</keyword>
<keyword evidence="1" id="KW-0472">Membrane</keyword>
<feature type="transmembrane region" description="Helical" evidence="1">
    <location>
        <begin position="96"/>
        <end position="113"/>
    </location>
</feature>
<reference evidence="2 3" key="1">
    <citation type="journal article" date="2016" name="Nat. Commun.">
        <title>Thousands of microbial genomes shed light on interconnected biogeochemical processes in an aquifer system.</title>
        <authorList>
            <person name="Anantharaman K."/>
            <person name="Brown C.T."/>
            <person name="Hug L.A."/>
            <person name="Sharon I."/>
            <person name="Castelle C.J."/>
            <person name="Probst A.J."/>
            <person name="Thomas B.C."/>
            <person name="Singh A."/>
            <person name="Wilkins M.J."/>
            <person name="Karaoz U."/>
            <person name="Brodie E.L."/>
            <person name="Williams K.H."/>
            <person name="Hubbard S.S."/>
            <person name="Banfield J.F."/>
        </authorList>
    </citation>
    <scope>NUCLEOTIDE SEQUENCE [LARGE SCALE GENOMIC DNA]</scope>
</reference>
<dbReference type="AlphaFoldDB" id="A0A1F6T873"/>
<dbReference type="EMBL" id="MFSQ01000021">
    <property type="protein sequence ID" value="OGI41286.1"/>
    <property type="molecule type" value="Genomic_DNA"/>
</dbReference>
<evidence type="ECO:0000313" key="2">
    <source>
        <dbReference type="EMBL" id="OGI41286.1"/>
    </source>
</evidence>
<protein>
    <submittedName>
        <fullName evidence="2">Uncharacterized protein</fullName>
    </submittedName>
</protein>
<sequence length="118" mass="13023">MQSMVFVVVLVVAMVFFVKTSAIATEWGKYSLIVAGLSFVPSIPLWRRYREYFAASRGVLDDATRAAIRRQMVIGMMVADLPAIAGVTHFILTGELAVMGGFCVVTCVIVYLYRPPQV</sequence>
<organism evidence="2 3">
    <name type="scientific">Candidatus Muproteobacteria bacterium RBG_16_62_13</name>
    <dbReference type="NCBI Taxonomy" id="1817756"/>
    <lineage>
        <taxon>Bacteria</taxon>
        <taxon>Pseudomonadati</taxon>
        <taxon>Pseudomonadota</taxon>
        <taxon>Candidatus Muproteobacteria</taxon>
    </lineage>
</organism>
<accession>A0A1F6T873</accession>
<comment type="caution">
    <text evidence="2">The sequence shown here is derived from an EMBL/GenBank/DDBJ whole genome shotgun (WGS) entry which is preliminary data.</text>
</comment>